<dbReference type="InterPro" id="IPR010499">
    <property type="entry name" value="AraC_E-bd"/>
</dbReference>
<dbReference type="EMBL" id="SJSM01000004">
    <property type="protein sequence ID" value="TCC96986.1"/>
    <property type="molecule type" value="Genomic_DNA"/>
</dbReference>
<name>A0A4V2MK60_9SPHI</name>
<dbReference type="InterPro" id="IPR020449">
    <property type="entry name" value="Tscrpt_reg_AraC-type_HTH"/>
</dbReference>
<dbReference type="RefSeq" id="WP_131608398.1">
    <property type="nucleotide sequence ID" value="NZ_SJSM01000004.1"/>
</dbReference>
<evidence type="ECO:0000256" key="2">
    <source>
        <dbReference type="ARBA" id="ARBA00023125"/>
    </source>
</evidence>
<dbReference type="Pfam" id="PF12833">
    <property type="entry name" value="HTH_18"/>
    <property type="match status" value="1"/>
</dbReference>
<evidence type="ECO:0000313" key="6">
    <source>
        <dbReference type="Proteomes" id="UP000291117"/>
    </source>
</evidence>
<dbReference type="Proteomes" id="UP000291117">
    <property type="component" value="Unassembled WGS sequence"/>
</dbReference>
<dbReference type="InterPro" id="IPR029442">
    <property type="entry name" value="GyrI-like"/>
</dbReference>
<dbReference type="InterPro" id="IPR018060">
    <property type="entry name" value="HTH_AraC"/>
</dbReference>
<proteinExistence type="predicted"/>
<sequence length="470" mass="54793">MKTQIDKTRLEYIKRINDVLDYVEKNLDSALSLEHISERGNYSSFHFHRIFSAVIGETLNTFINRKRIEKIASILLVGTTENLNQLAYRYGFNSDNSFSRAFKKYYGISPTDFKSKGKDILSKIGIEVLTLDKYICSIDNVKKWTDMNAQIEVKKLQRIKLAGIMHIGEFDKISETYKKLFGWASQNGLLSSPNFKAVTLYHDNPNVTPNSKVRLSTCITINEDIKAEAEVRQILIQEGNYALGHFEITADAFSNAWESMCVWVVENGFSFRDGDYFEVYHNDHTTHPEHKFIVDICIPVNNGNENEPDKKHLGKLSHYKEQVSQGEIQVDYNWLMGYIKTLKNHFTKEYYSIYKVGNIYQGNMDYSYFPLTTHNLQKQKLKFVIIFNHKLMRFEICLSGQNKTIRKKYWDFFKESDWDKYHLVESIGDSLSIIDHILVNKPNFDNTETLTGEIETEVLKFINNIRDVLE</sequence>
<protein>
    <submittedName>
        <fullName evidence="5">AraC family transcriptional regulator</fullName>
    </submittedName>
</protein>
<dbReference type="AlphaFoldDB" id="A0A4V2MK60"/>
<evidence type="ECO:0000256" key="1">
    <source>
        <dbReference type="ARBA" id="ARBA00023015"/>
    </source>
</evidence>
<dbReference type="OrthoDB" id="9816011at2"/>
<organism evidence="5 6">
    <name type="scientific">Pedobacter hiemivivus</name>
    <dbReference type="NCBI Taxonomy" id="2530454"/>
    <lineage>
        <taxon>Bacteria</taxon>
        <taxon>Pseudomonadati</taxon>
        <taxon>Bacteroidota</taxon>
        <taxon>Sphingobacteriia</taxon>
        <taxon>Sphingobacteriales</taxon>
        <taxon>Sphingobacteriaceae</taxon>
        <taxon>Pedobacter</taxon>
    </lineage>
</organism>
<gene>
    <name evidence="5" type="ORF">EZ444_08995</name>
</gene>
<comment type="caution">
    <text evidence="5">The sequence shown here is derived from an EMBL/GenBank/DDBJ whole genome shotgun (WGS) entry which is preliminary data.</text>
</comment>
<reference evidence="5 6" key="1">
    <citation type="submission" date="2019-02" db="EMBL/GenBank/DDBJ databases">
        <title>Pedobacter sp. RP-3-8 sp. nov., isolated from Arctic soil.</title>
        <authorList>
            <person name="Dahal R.H."/>
        </authorList>
    </citation>
    <scope>NUCLEOTIDE SEQUENCE [LARGE SCALE GENOMIC DNA]</scope>
    <source>
        <strain evidence="5 6">RP-3-8</strain>
    </source>
</reference>
<accession>A0A4V2MK60</accession>
<dbReference type="PANTHER" id="PTHR40055:SF1">
    <property type="entry name" value="TRANSCRIPTIONAL REGULATOR YGIV-RELATED"/>
    <property type="match status" value="1"/>
</dbReference>
<evidence type="ECO:0000256" key="3">
    <source>
        <dbReference type="ARBA" id="ARBA00023163"/>
    </source>
</evidence>
<dbReference type="Pfam" id="PF22526">
    <property type="entry name" value="DUF7000"/>
    <property type="match status" value="1"/>
</dbReference>
<dbReference type="PRINTS" id="PR00032">
    <property type="entry name" value="HTHARAC"/>
</dbReference>
<dbReference type="SMART" id="SM00871">
    <property type="entry name" value="AraC_E_bind"/>
    <property type="match status" value="1"/>
</dbReference>
<keyword evidence="2" id="KW-0238">DNA-binding</keyword>
<dbReference type="PROSITE" id="PS01124">
    <property type="entry name" value="HTH_ARAC_FAMILY_2"/>
    <property type="match status" value="1"/>
</dbReference>
<evidence type="ECO:0000313" key="5">
    <source>
        <dbReference type="EMBL" id="TCC96986.1"/>
    </source>
</evidence>
<dbReference type="InterPro" id="IPR018062">
    <property type="entry name" value="HTH_AraC-typ_CS"/>
</dbReference>
<keyword evidence="6" id="KW-1185">Reference proteome</keyword>
<dbReference type="GO" id="GO:0043565">
    <property type="term" value="F:sequence-specific DNA binding"/>
    <property type="evidence" value="ECO:0007669"/>
    <property type="project" value="InterPro"/>
</dbReference>
<dbReference type="PANTHER" id="PTHR40055">
    <property type="entry name" value="TRANSCRIPTIONAL REGULATOR YGIV-RELATED"/>
    <property type="match status" value="1"/>
</dbReference>
<dbReference type="InterPro" id="IPR050908">
    <property type="entry name" value="SmbC-like"/>
</dbReference>
<dbReference type="InterPro" id="IPR009057">
    <property type="entry name" value="Homeodomain-like_sf"/>
</dbReference>
<keyword evidence="3" id="KW-0804">Transcription</keyword>
<dbReference type="PROSITE" id="PS00041">
    <property type="entry name" value="HTH_ARAC_FAMILY_1"/>
    <property type="match status" value="1"/>
</dbReference>
<dbReference type="SUPFAM" id="SSF46689">
    <property type="entry name" value="Homeodomain-like"/>
    <property type="match status" value="2"/>
</dbReference>
<dbReference type="Gene3D" id="1.10.10.60">
    <property type="entry name" value="Homeodomain-like"/>
    <property type="match status" value="2"/>
</dbReference>
<dbReference type="SMART" id="SM00342">
    <property type="entry name" value="HTH_ARAC"/>
    <property type="match status" value="1"/>
</dbReference>
<dbReference type="InterPro" id="IPR054269">
    <property type="entry name" value="DUF7000"/>
</dbReference>
<dbReference type="GO" id="GO:0003700">
    <property type="term" value="F:DNA-binding transcription factor activity"/>
    <property type="evidence" value="ECO:0007669"/>
    <property type="project" value="InterPro"/>
</dbReference>
<dbReference type="Pfam" id="PF06445">
    <property type="entry name" value="GyrI-like"/>
    <property type="match status" value="1"/>
</dbReference>
<evidence type="ECO:0000259" key="4">
    <source>
        <dbReference type="PROSITE" id="PS01124"/>
    </source>
</evidence>
<keyword evidence="1" id="KW-0805">Transcription regulation</keyword>
<dbReference type="InterPro" id="IPR011256">
    <property type="entry name" value="Reg_factor_effector_dom_sf"/>
</dbReference>
<feature type="domain" description="HTH araC/xylS-type" evidence="4">
    <location>
        <begin position="17"/>
        <end position="116"/>
    </location>
</feature>
<dbReference type="SUPFAM" id="SSF55136">
    <property type="entry name" value="Probable bacterial effector-binding domain"/>
    <property type="match status" value="1"/>
</dbReference>
<dbReference type="Gene3D" id="3.20.80.10">
    <property type="entry name" value="Regulatory factor, effector binding domain"/>
    <property type="match status" value="1"/>
</dbReference>